<name>A0A0U5G8D5_ASPCI</name>
<organism evidence="2 3">
    <name type="scientific">Aspergillus calidoustus</name>
    <dbReference type="NCBI Taxonomy" id="454130"/>
    <lineage>
        <taxon>Eukaryota</taxon>
        <taxon>Fungi</taxon>
        <taxon>Dikarya</taxon>
        <taxon>Ascomycota</taxon>
        <taxon>Pezizomycotina</taxon>
        <taxon>Eurotiomycetes</taxon>
        <taxon>Eurotiomycetidae</taxon>
        <taxon>Eurotiales</taxon>
        <taxon>Aspergillaceae</taxon>
        <taxon>Aspergillus</taxon>
        <taxon>Aspergillus subgen. Nidulantes</taxon>
    </lineage>
</organism>
<feature type="region of interest" description="Disordered" evidence="1">
    <location>
        <begin position="390"/>
        <end position="409"/>
    </location>
</feature>
<feature type="compositionally biased region" description="Acidic residues" evidence="1">
    <location>
        <begin position="94"/>
        <end position="123"/>
    </location>
</feature>
<accession>A0A0U5G8D5</accession>
<reference evidence="3" key="1">
    <citation type="journal article" date="2016" name="Genome Announc.">
        <title>Draft genome sequences of fungus Aspergillus calidoustus.</title>
        <authorList>
            <person name="Horn F."/>
            <person name="Linde J."/>
            <person name="Mattern D.J."/>
            <person name="Walther G."/>
            <person name="Guthke R."/>
            <person name="Scherlach K."/>
            <person name="Martin K."/>
            <person name="Brakhage A.A."/>
            <person name="Petzke L."/>
            <person name="Valiante V."/>
        </authorList>
    </citation>
    <scope>NUCLEOTIDE SEQUENCE [LARGE SCALE GENOMIC DNA]</scope>
    <source>
        <strain evidence="3">SF006504</strain>
    </source>
</reference>
<feature type="compositionally biased region" description="Basic and acidic residues" evidence="1">
    <location>
        <begin position="1"/>
        <end position="14"/>
    </location>
</feature>
<sequence>MKDTRQPPRLRSEEEYFYSPTSPQTAEWPKVPNSPELPHGLPTKESVDEILEGTPHAHIPLGQYQQVDFINMQTPEQIDRQLQQELEQARAYDPEEGEILEEDEGEDEDATREEGEMIEDDPIPDQYQPQPQPQPYAGHQSIHDRDGFEFSPYTVTPAFSGTSNEMGDDVHTEESPLSPPMHNIHRETHRRRRLRARRNHRHRRTTTTTTTTPQAALYQTTAQNSRVNEFHPEFEPTISRLSRPLHPLVSITTGLTHPFFPKSMLAFNILTSSELNELAIHFHQTYPPTRDTFRYPLPVKPWVATNGLVRDLGVDVEVKRRRFGRFIGLKGCESPTGPAETSTTTGSVADWQAEIRAETERQWEKAREVAVWEQERGCFELEMERERGRRRIRMLSETDSESSPRERHH</sequence>
<dbReference type="Proteomes" id="UP000054771">
    <property type="component" value="Unassembled WGS sequence"/>
</dbReference>
<evidence type="ECO:0000256" key="1">
    <source>
        <dbReference type="SAM" id="MobiDB-lite"/>
    </source>
</evidence>
<gene>
    <name evidence="2" type="ORF">ASPCAL11472</name>
</gene>
<dbReference type="EMBL" id="CDMC01000011">
    <property type="protein sequence ID" value="CEL08321.1"/>
    <property type="molecule type" value="Genomic_DNA"/>
</dbReference>
<feature type="compositionally biased region" description="Polar residues" evidence="1">
    <location>
        <begin position="153"/>
        <end position="165"/>
    </location>
</feature>
<feature type="region of interest" description="Disordered" evidence="1">
    <location>
        <begin position="1"/>
        <end position="44"/>
    </location>
</feature>
<protein>
    <submittedName>
        <fullName evidence="2">Uncharacterized protein</fullName>
    </submittedName>
</protein>
<evidence type="ECO:0000313" key="2">
    <source>
        <dbReference type="EMBL" id="CEL08321.1"/>
    </source>
</evidence>
<feature type="region of interest" description="Disordered" evidence="1">
    <location>
        <begin position="89"/>
        <end position="211"/>
    </location>
</feature>
<keyword evidence="3" id="KW-1185">Reference proteome</keyword>
<proteinExistence type="predicted"/>
<feature type="compositionally biased region" description="Basic residues" evidence="1">
    <location>
        <begin position="187"/>
        <end position="205"/>
    </location>
</feature>
<evidence type="ECO:0000313" key="3">
    <source>
        <dbReference type="Proteomes" id="UP000054771"/>
    </source>
</evidence>
<dbReference type="OrthoDB" id="4156665at2759"/>
<dbReference type="AlphaFoldDB" id="A0A0U5G8D5"/>